<feature type="compositionally biased region" description="Low complexity" evidence="1">
    <location>
        <begin position="256"/>
        <end position="268"/>
    </location>
</feature>
<dbReference type="Proteomes" id="UP001283361">
    <property type="component" value="Unassembled WGS sequence"/>
</dbReference>
<feature type="compositionally biased region" description="Low complexity" evidence="1">
    <location>
        <begin position="307"/>
        <end position="321"/>
    </location>
</feature>
<feature type="region of interest" description="Disordered" evidence="1">
    <location>
        <begin position="256"/>
        <end position="322"/>
    </location>
</feature>
<evidence type="ECO:0000313" key="3">
    <source>
        <dbReference type="Proteomes" id="UP001283361"/>
    </source>
</evidence>
<evidence type="ECO:0000313" key="2">
    <source>
        <dbReference type="EMBL" id="KAK3783649.1"/>
    </source>
</evidence>
<keyword evidence="3" id="KW-1185">Reference proteome</keyword>
<feature type="non-terminal residue" evidence="2">
    <location>
        <position position="1"/>
    </location>
</feature>
<gene>
    <name evidence="2" type="ORF">RRG08_010776</name>
</gene>
<proteinExistence type="predicted"/>
<evidence type="ECO:0000256" key="1">
    <source>
        <dbReference type="SAM" id="MobiDB-lite"/>
    </source>
</evidence>
<protein>
    <submittedName>
        <fullName evidence="2">Uncharacterized protein</fullName>
    </submittedName>
</protein>
<organism evidence="2 3">
    <name type="scientific">Elysia crispata</name>
    <name type="common">lettuce slug</name>
    <dbReference type="NCBI Taxonomy" id="231223"/>
    <lineage>
        <taxon>Eukaryota</taxon>
        <taxon>Metazoa</taxon>
        <taxon>Spiralia</taxon>
        <taxon>Lophotrochozoa</taxon>
        <taxon>Mollusca</taxon>
        <taxon>Gastropoda</taxon>
        <taxon>Heterobranchia</taxon>
        <taxon>Euthyneura</taxon>
        <taxon>Panpulmonata</taxon>
        <taxon>Sacoglossa</taxon>
        <taxon>Placobranchoidea</taxon>
        <taxon>Plakobranchidae</taxon>
        <taxon>Elysia</taxon>
    </lineage>
</organism>
<comment type="caution">
    <text evidence="2">The sequence shown here is derived from an EMBL/GenBank/DDBJ whole genome shotgun (WGS) entry which is preliminary data.</text>
</comment>
<feature type="region of interest" description="Disordered" evidence="1">
    <location>
        <begin position="125"/>
        <end position="173"/>
    </location>
</feature>
<dbReference type="EMBL" id="JAWDGP010002374">
    <property type="protein sequence ID" value="KAK3783649.1"/>
    <property type="molecule type" value="Genomic_DNA"/>
</dbReference>
<feature type="compositionally biased region" description="Polar residues" evidence="1">
    <location>
        <begin position="269"/>
        <end position="288"/>
    </location>
</feature>
<sequence length="360" mass="37563">QAIKFNCVLAKTLFVGIYPKRSSFQFREYLGQKIAEAVDTFYNFKKESFITVSVGLIAAEAGFMEACGPTGVTSLELDRAELSNTIRGQMSSVLAMAMAYKMRLATAPDSSRLVLQSLLPSSSVTASAGTSHGEGFPDSHQTDVGSPARSTEKLGGRRYSGAQPSQAGETAEAVATHTDQLLQMFSSTLQTSSRQSDLAAVLEAGAEAGGAGPGALASKGGMRRQGSVPVLSSLAHQTGSLVHGYLARRSSSSSLYSVSESSGNNSVALPSQNSPSSNTVVAEATSSGALEKAGVLTPAESNTFPADSSVDSTDTSSTKSKGFGILNRTRRFGAWLGKVTHGEKMEVSKKDLNVFAPTSF</sequence>
<accession>A0AAE1A983</accession>
<name>A0AAE1A983_9GAST</name>
<reference evidence="2" key="1">
    <citation type="journal article" date="2023" name="G3 (Bethesda)">
        <title>A reference genome for the long-term kleptoplast-retaining sea slug Elysia crispata morphotype clarki.</title>
        <authorList>
            <person name="Eastman K.E."/>
            <person name="Pendleton A.L."/>
            <person name="Shaikh M.A."/>
            <person name="Suttiyut T."/>
            <person name="Ogas R."/>
            <person name="Tomko P."/>
            <person name="Gavelis G."/>
            <person name="Widhalm J.R."/>
            <person name="Wisecaver J.H."/>
        </authorList>
    </citation>
    <scope>NUCLEOTIDE SEQUENCE</scope>
    <source>
        <strain evidence="2">ECLA1</strain>
    </source>
</reference>
<dbReference type="AlphaFoldDB" id="A0AAE1A983"/>